<dbReference type="Pfam" id="PF13514">
    <property type="entry name" value="AAA_27"/>
    <property type="match status" value="1"/>
</dbReference>
<dbReference type="SUPFAM" id="SSF52540">
    <property type="entry name" value="P-loop containing nucleoside triphosphate hydrolases"/>
    <property type="match status" value="2"/>
</dbReference>
<proteinExistence type="predicted"/>
<name>A0A366E6U5_9BACI</name>
<dbReference type="Gene3D" id="3.40.50.300">
    <property type="entry name" value="P-loop containing nucleotide triphosphate hydrolases"/>
    <property type="match status" value="2"/>
</dbReference>
<dbReference type="InterPro" id="IPR038734">
    <property type="entry name" value="YhaN_AAA"/>
</dbReference>
<feature type="coiled-coil region" evidence="1">
    <location>
        <begin position="848"/>
        <end position="1009"/>
    </location>
</feature>
<dbReference type="STRING" id="200904.GCA_900168775_01042"/>
<feature type="coiled-coil region" evidence="1">
    <location>
        <begin position="205"/>
        <end position="232"/>
    </location>
</feature>
<accession>A0A366E6U5</accession>
<evidence type="ECO:0000313" key="4">
    <source>
        <dbReference type="Proteomes" id="UP000252254"/>
    </source>
</evidence>
<protein>
    <submittedName>
        <fullName evidence="3">Uncharacterized protein YhaN</fullName>
    </submittedName>
</protein>
<dbReference type="OrthoDB" id="9764467at2"/>
<dbReference type="Proteomes" id="UP000252254">
    <property type="component" value="Unassembled WGS sequence"/>
</dbReference>
<dbReference type="EMBL" id="QNRI01000007">
    <property type="protein sequence ID" value="RBO97138.1"/>
    <property type="molecule type" value="Genomic_DNA"/>
</dbReference>
<gene>
    <name evidence="3" type="ORF">DES48_10755</name>
</gene>
<evidence type="ECO:0000256" key="1">
    <source>
        <dbReference type="SAM" id="Coils"/>
    </source>
</evidence>
<feature type="coiled-coil region" evidence="1">
    <location>
        <begin position="706"/>
        <end position="761"/>
    </location>
</feature>
<feature type="coiled-coil region" evidence="1">
    <location>
        <begin position="797"/>
        <end position="824"/>
    </location>
</feature>
<keyword evidence="1" id="KW-0175">Coiled coil</keyword>
<dbReference type="AlphaFoldDB" id="A0A366E6U5"/>
<keyword evidence="4" id="KW-1185">Reference proteome</keyword>
<evidence type="ECO:0000259" key="2">
    <source>
        <dbReference type="Pfam" id="PF13514"/>
    </source>
</evidence>
<comment type="caution">
    <text evidence="3">The sequence shown here is derived from an EMBL/GenBank/DDBJ whole genome shotgun (WGS) entry which is preliminary data.</text>
</comment>
<reference evidence="3 4" key="1">
    <citation type="submission" date="2018-06" db="EMBL/GenBank/DDBJ databases">
        <title>Genomic Encyclopedia of Type Strains, Phase IV (KMG-IV): sequencing the most valuable type-strain genomes for metagenomic binning, comparative biology and taxonomic classification.</title>
        <authorList>
            <person name="Goeker M."/>
        </authorList>
    </citation>
    <scope>NUCLEOTIDE SEQUENCE [LARGE SCALE GENOMIC DNA]</scope>
    <source>
        <strain evidence="3 4">DSM 15140</strain>
    </source>
</reference>
<feature type="coiled-coil region" evidence="1">
    <location>
        <begin position="273"/>
        <end position="347"/>
    </location>
</feature>
<evidence type="ECO:0000313" key="3">
    <source>
        <dbReference type="EMBL" id="RBO97138.1"/>
    </source>
</evidence>
<feature type="coiled-coil region" evidence="1">
    <location>
        <begin position="600"/>
        <end position="627"/>
    </location>
</feature>
<dbReference type="RefSeq" id="WP_113869104.1">
    <property type="nucleotide sequence ID" value="NZ_BAABQN010000007.1"/>
</dbReference>
<feature type="domain" description="YhaN AAA" evidence="2">
    <location>
        <begin position="1"/>
        <end position="205"/>
    </location>
</feature>
<dbReference type="PANTHER" id="PTHR41259">
    <property type="entry name" value="DOUBLE-STRAND BREAK REPAIR RAD50 ATPASE, PUTATIVE-RELATED"/>
    <property type="match status" value="1"/>
</dbReference>
<sequence length="1172" mass="135489">MRFDHLNLKAFGHFTDFELPFDNAKNFHILYGPNEAGKSTILRSVSNLLYGFPQQTTDSFLHSNQKLRIGGQLRKQNGETLAFYRRKGRKNTALNEENEPLEEKEVQTFLDGMSEQQFTNMFALDHVRLRQGGESLFQSDGNVGESLFSAASGISELRDVLDELDNTARNLYLKSGSKPAINQAIKQEKELSKQISENQLKVQEWKQLEQNYSDGKKQIEDLKEEVKALGIEETKFRRLKQTLPKIALRYQLIEKLSRLSDTPDMPEQVEQYKNEALQRKETAEQKGRELVEKLQQIEQQIENLSVPTAILEQEARIEELNRALDGYRNNREQLPSLEGKQRQLEQQVLATLKDIDATNTNLADIEKYRIAAANKREIRELSKQYPLLEQERKRVTKEVADLEQELAKHNEQLDKLDETVDVSTLENAINQVKEEGKLETQLHDKQLELTQLEQEIADLIHRLSLWDGTSNQLVQLPVPNLKNTIKKYEQKEQELKQERQLLKQKIAEENKAIEANEKRMRELESLADIPTESLLQQLRHQRDAGWLVIRNKLNDHPVDDQELQAFTQGLPLDLAFEKSMNKTDDTADLMRREAEKLGEKNKLMADLEVNRKNLAALQTEDAKVEEEQATWQANWQKEWRPATIDPLTPSEMIEWKEQYDHIYGLIVNQQKLAQEIARLIERRDKCIDLLRSSLHVFATLPSGLTLVELLDKAENIRKHIMKLANDRINLQARTKELADKLTDAKERQADIDTQMEQWNKQWIKSLEGLPLAADTMPTIATDLLETFESAVQHYEELQQNEAVIKTVKDQINSFEQKVENLKGSLSSSFPDMTTDMFVTQMYEKLKNAQLDKEKRVNLTTRKEELEQEKQEADNVMKNANETLNQLMEQAGCNTLAELVEVEAASKQKQTLKVDLAQKEEEIVQIGDGLTLEQLLAEANNANHDEIDHQLAEISRKKQELDKTRSELEQKHGVVKQEYKDKIEGTNYAAVQAAEEKESVLANIAKLTDQYVNHKLASLILQKGIEYYREQNQSPIMKQASELFRQLTLHSFDGIDVDFDEKDQPIMMGIRNDEKIRISGMSDGTTDQLYLALRIASIKKYVSENEPIPFIVDDILVHFDDERSKETLKLLLDLSNYTQVIFFTHHARLIELMYEVAAENTFESIELRERVFT</sequence>
<dbReference type="InterPro" id="IPR027417">
    <property type="entry name" value="P-loop_NTPase"/>
</dbReference>
<organism evidence="3 4">
    <name type="scientific">Paraliobacillus ryukyuensis</name>
    <dbReference type="NCBI Taxonomy" id="200904"/>
    <lineage>
        <taxon>Bacteria</taxon>
        <taxon>Bacillati</taxon>
        <taxon>Bacillota</taxon>
        <taxon>Bacilli</taxon>
        <taxon>Bacillales</taxon>
        <taxon>Bacillaceae</taxon>
        <taxon>Paraliobacillus</taxon>
    </lineage>
</organism>
<dbReference type="PANTHER" id="PTHR41259:SF1">
    <property type="entry name" value="DOUBLE-STRAND BREAK REPAIR RAD50 ATPASE, PUTATIVE-RELATED"/>
    <property type="match status" value="1"/>
</dbReference>
<feature type="coiled-coil region" evidence="1">
    <location>
        <begin position="371"/>
        <end position="526"/>
    </location>
</feature>